<dbReference type="EMBL" id="JAHRIN010016814">
    <property type="protein sequence ID" value="MEQ2196271.1"/>
    <property type="molecule type" value="Genomic_DNA"/>
</dbReference>
<evidence type="ECO:0000313" key="2">
    <source>
        <dbReference type="Proteomes" id="UP001434883"/>
    </source>
</evidence>
<accession>A0ABV0QKC2</accession>
<reference evidence="1 2" key="1">
    <citation type="submission" date="2021-06" db="EMBL/GenBank/DDBJ databases">
        <authorList>
            <person name="Palmer J.M."/>
        </authorList>
    </citation>
    <scope>NUCLEOTIDE SEQUENCE [LARGE SCALE GENOMIC DNA]</scope>
    <source>
        <strain evidence="1 2">XC_2019</strain>
        <tissue evidence="1">Muscle</tissue>
    </source>
</reference>
<dbReference type="Proteomes" id="UP001434883">
    <property type="component" value="Unassembled WGS sequence"/>
</dbReference>
<organism evidence="1 2">
    <name type="scientific">Xenoophorus captivus</name>
    <dbReference type="NCBI Taxonomy" id="1517983"/>
    <lineage>
        <taxon>Eukaryota</taxon>
        <taxon>Metazoa</taxon>
        <taxon>Chordata</taxon>
        <taxon>Craniata</taxon>
        <taxon>Vertebrata</taxon>
        <taxon>Euteleostomi</taxon>
        <taxon>Actinopterygii</taxon>
        <taxon>Neopterygii</taxon>
        <taxon>Teleostei</taxon>
        <taxon>Neoteleostei</taxon>
        <taxon>Acanthomorphata</taxon>
        <taxon>Ovalentaria</taxon>
        <taxon>Atherinomorphae</taxon>
        <taxon>Cyprinodontiformes</taxon>
        <taxon>Goodeidae</taxon>
        <taxon>Xenoophorus</taxon>
    </lineage>
</organism>
<proteinExistence type="predicted"/>
<gene>
    <name evidence="1" type="ORF">XENOCAPTIV_028895</name>
</gene>
<comment type="caution">
    <text evidence="1">The sequence shown here is derived from an EMBL/GenBank/DDBJ whole genome shotgun (WGS) entry which is preliminary data.</text>
</comment>
<sequence length="116" mass="12375">LSVITPEKPLCITACSFSYNSLSRLVPLAGESDVQSIGAGHVLLDRACFINEPIERAQTEGWSPLTAGSTMGGQPGELEWLGDRAPIPEGASATNVLPSDVRQGTFDKWTPLVEFC</sequence>
<name>A0ABV0QKC2_9TELE</name>
<keyword evidence="2" id="KW-1185">Reference proteome</keyword>
<feature type="non-terminal residue" evidence="1">
    <location>
        <position position="1"/>
    </location>
</feature>
<evidence type="ECO:0000313" key="1">
    <source>
        <dbReference type="EMBL" id="MEQ2196271.1"/>
    </source>
</evidence>
<protein>
    <submittedName>
        <fullName evidence="1">Uncharacterized protein</fullName>
    </submittedName>
</protein>